<gene>
    <name evidence="4" type="ORF">ANANG_G00004740</name>
</gene>
<dbReference type="SUPFAM" id="SSF47862">
    <property type="entry name" value="Saposin"/>
    <property type="match status" value="1"/>
</dbReference>
<reference evidence="4" key="1">
    <citation type="submission" date="2021-01" db="EMBL/GenBank/DDBJ databases">
        <title>A chromosome-scale assembly of European eel, Anguilla anguilla.</title>
        <authorList>
            <person name="Henkel C."/>
            <person name="Jong-Raadsen S.A."/>
            <person name="Dufour S."/>
            <person name="Weltzien F.-A."/>
            <person name="Palstra A.P."/>
            <person name="Pelster B."/>
            <person name="Spaink H.P."/>
            <person name="Van Den Thillart G.E."/>
            <person name="Jansen H."/>
            <person name="Zahm M."/>
            <person name="Klopp C."/>
            <person name="Cedric C."/>
            <person name="Louis A."/>
            <person name="Berthelot C."/>
            <person name="Parey E."/>
            <person name="Roest Crollius H."/>
            <person name="Montfort J."/>
            <person name="Robinson-Rechavi M."/>
            <person name="Bucao C."/>
            <person name="Bouchez O."/>
            <person name="Gislard M."/>
            <person name="Lluch J."/>
            <person name="Milhes M."/>
            <person name="Lampietro C."/>
            <person name="Lopez Roques C."/>
            <person name="Donnadieu C."/>
            <person name="Braasch I."/>
            <person name="Desvignes T."/>
            <person name="Postlethwait J."/>
            <person name="Bobe J."/>
            <person name="Guiguen Y."/>
            <person name="Dirks R."/>
        </authorList>
    </citation>
    <scope>NUCLEOTIDE SEQUENCE</scope>
    <source>
        <strain evidence="4">Tag_6206</strain>
        <tissue evidence="4">Liver</tissue>
    </source>
</reference>
<dbReference type="Proteomes" id="UP001044222">
    <property type="component" value="Unassembled WGS sequence"/>
</dbReference>
<dbReference type="Gene3D" id="1.10.225.10">
    <property type="entry name" value="Saposin-like"/>
    <property type="match status" value="1"/>
</dbReference>
<dbReference type="SMART" id="SM00741">
    <property type="entry name" value="SapB"/>
    <property type="match status" value="1"/>
</dbReference>
<sequence>MKMKSSIILCFLLVYAACIPPGHSHDEGFSETEDGLALQTLAKNGQKIPGVCYICKLIMRKVSLHKGSQVVIERALHTVCNSVFFLVRGVCRGVVSKYFKSLVQELMTHDGPRRACKKIHLCWWSPLQGRV</sequence>
<dbReference type="Pfam" id="PF03489">
    <property type="entry name" value="SapB_2"/>
    <property type="match status" value="1"/>
</dbReference>
<organism evidence="4 5">
    <name type="scientific">Anguilla anguilla</name>
    <name type="common">European freshwater eel</name>
    <name type="synonym">Muraena anguilla</name>
    <dbReference type="NCBI Taxonomy" id="7936"/>
    <lineage>
        <taxon>Eukaryota</taxon>
        <taxon>Metazoa</taxon>
        <taxon>Chordata</taxon>
        <taxon>Craniata</taxon>
        <taxon>Vertebrata</taxon>
        <taxon>Euteleostomi</taxon>
        <taxon>Actinopterygii</taxon>
        <taxon>Neopterygii</taxon>
        <taxon>Teleostei</taxon>
        <taxon>Anguilliformes</taxon>
        <taxon>Anguillidae</taxon>
        <taxon>Anguilla</taxon>
    </lineage>
</organism>
<dbReference type="InterPro" id="IPR011001">
    <property type="entry name" value="Saposin-like"/>
</dbReference>
<dbReference type="PANTHER" id="PTHR15541:SF2">
    <property type="entry name" value="GRANULYSIN"/>
    <property type="match status" value="1"/>
</dbReference>
<evidence type="ECO:0000259" key="3">
    <source>
        <dbReference type="PROSITE" id="PS50015"/>
    </source>
</evidence>
<evidence type="ECO:0000256" key="1">
    <source>
        <dbReference type="ARBA" id="ARBA00023157"/>
    </source>
</evidence>
<proteinExistence type="predicted"/>
<feature type="signal peptide" evidence="2">
    <location>
        <begin position="1"/>
        <end position="24"/>
    </location>
</feature>
<feature type="domain" description="Saposin B-type" evidence="3">
    <location>
        <begin position="48"/>
        <end position="126"/>
    </location>
</feature>
<comment type="caution">
    <text evidence="4">The sequence shown here is derived from an EMBL/GenBank/DDBJ whole genome shotgun (WGS) entry which is preliminary data.</text>
</comment>
<accession>A0A9D3MVP0</accession>
<dbReference type="PANTHER" id="PTHR15541">
    <property type="entry name" value="GRANULYSIN RELATED"/>
    <property type="match status" value="1"/>
</dbReference>
<name>A0A9D3MVP0_ANGAN</name>
<dbReference type="PROSITE" id="PS50015">
    <property type="entry name" value="SAP_B"/>
    <property type="match status" value="1"/>
</dbReference>
<dbReference type="AlphaFoldDB" id="A0A9D3MVP0"/>
<dbReference type="EMBL" id="JAFIRN010000001">
    <property type="protein sequence ID" value="KAG5856129.1"/>
    <property type="molecule type" value="Genomic_DNA"/>
</dbReference>
<dbReference type="GO" id="GO:0042742">
    <property type="term" value="P:defense response to bacterium"/>
    <property type="evidence" value="ECO:0007669"/>
    <property type="project" value="InterPro"/>
</dbReference>
<dbReference type="InterPro" id="IPR008138">
    <property type="entry name" value="SapB_2"/>
</dbReference>
<evidence type="ECO:0000313" key="4">
    <source>
        <dbReference type="EMBL" id="KAG5856129.1"/>
    </source>
</evidence>
<dbReference type="InterPro" id="IPR008139">
    <property type="entry name" value="SaposinB_dom"/>
</dbReference>
<protein>
    <recommendedName>
        <fullName evidence="3">Saposin B-type domain-containing protein</fullName>
    </recommendedName>
</protein>
<evidence type="ECO:0000256" key="2">
    <source>
        <dbReference type="SAM" id="SignalP"/>
    </source>
</evidence>
<feature type="chain" id="PRO_5038758758" description="Saposin B-type domain-containing protein" evidence="2">
    <location>
        <begin position="25"/>
        <end position="131"/>
    </location>
</feature>
<keyword evidence="1" id="KW-1015">Disulfide bond</keyword>
<keyword evidence="2" id="KW-0732">Signal</keyword>
<evidence type="ECO:0000313" key="5">
    <source>
        <dbReference type="Proteomes" id="UP001044222"/>
    </source>
</evidence>
<keyword evidence="5" id="KW-1185">Reference proteome</keyword>
<dbReference type="InterPro" id="IPR038847">
    <property type="entry name" value="Granulysin-like"/>
</dbReference>